<accession>A0A7W9Z004</accession>
<proteinExistence type="predicted"/>
<name>A0A7W9Z004_9HYPH</name>
<dbReference type="Pfam" id="PF09836">
    <property type="entry name" value="DUF2063"/>
    <property type="match status" value="1"/>
</dbReference>
<evidence type="ECO:0000313" key="3">
    <source>
        <dbReference type="Proteomes" id="UP000535501"/>
    </source>
</evidence>
<sequence>MSTMHDWFARPLMHPDRPPPAGLASWNSSDPGVRYDVYRNNVMISLRRALASRFPVTERIVGEAFFAAMADSFIRLHPPRSPLLFRYGDELAGFAADFPPAAALPYLPGVIRLESAGGRAYHAADIAPLDPARLSEVPPARLPGLRFALHPSVSVIRSAYPVVTIWAMNAGEATVAPVTDWAGQDALVVRPHLTVEVLQLPPGGGVFLDALAAGRDLQSAAGEAAGADRDFDLAANIAGALRSGVFTAIRDYGEEP</sequence>
<dbReference type="InterPro" id="IPR044922">
    <property type="entry name" value="DUF2063_N_sf"/>
</dbReference>
<dbReference type="RefSeq" id="WP_077549288.1">
    <property type="nucleotide sequence ID" value="NZ_JACHEJ010000004.1"/>
</dbReference>
<comment type="caution">
    <text evidence="2">The sequence shown here is derived from an EMBL/GenBank/DDBJ whole genome shotgun (WGS) entry which is preliminary data.</text>
</comment>
<dbReference type="EMBL" id="JACHEJ010000004">
    <property type="protein sequence ID" value="MBB6180191.1"/>
    <property type="molecule type" value="Genomic_DNA"/>
</dbReference>
<evidence type="ECO:0000259" key="1">
    <source>
        <dbReference type="Pfam" id="PF09836"/>
    </source>
</evidence>
<dbReference type="Proteomes" id="UP000535501">
    <property type="component" value="Unassembled WGS sequence"/>
</dbReference>
<keyword evidence="3" id="KW-1185">Reference proteome</keyword>
<dbReference type="Gene3D" id="1.10.150.690">
    <property type="entry name" value="DUF2063"/>
    <property type="match status" value="1"/>
</dbReference>
<gene>
    <name evidence="2" type="ORF">HNQ75_002166</name>
</gene>
<dbReference type="InterPro" id="IPR018640">
    <property type="entry name" value="DUF2063"/>
</dbReference>
<feature type="domain" description="Putative DNA-binding" evidence="1">
    <location>
        <begin position="6"/>
        <end position="94"/>
    </location>
</feature>
<evidence type="ECO:0000313" key="2">
    <source>
        <dbReference type="EMBL" id="MBB6180191.1"/>
    </source>
</evidence>
<organism evidence="2 3">
    <name type="scientific">Pseudorhizobium flavum</name>
    <dbReference type="NCBI Taxonomy" id="1335061"/>
    <lineage>
        <taxon>Bacteria</taxon>
        <taxon>Pseudomonadati</taxon>
        <taxon>Pseudomonadota</taxon>
        <taxon>Alphaproteobacteria</taxon>
        <taxon>Hyphomicrobiales</taxon>
        <taxon>Rhizobiaceae</taxon>
        <taxon>Rhizobium/Agrobacterium group</taxon>
        <taxon>Pseudorhizobium</taxon>
    </lineage>
</organism>
<dbReference type="AlphaFoldDB" id="A0A7W9Z004"/>
<reference evidence="2 3" key="1">
    <citation type="submission" date="2020-08" db="EMBL/GenBank/DDBJ databases">
        <title>Genomic Encyclopedia of Type Strains, Phase IV (KMG-IV): sequencing the most valuable type-strain genomes for metagenomic binning, comparative biology and taxonomic classification.</title>
        <authorList>
            <person name="Goeker M."/>
        </authorList>
    </citation>
    <scope>NUCLEOTIDE SEQUENCE [LARGE SCALE GENOMIC DNA]</scope>
    <source>
        <strain evidence="2 3">DSM 102134</strain>
    </source>
</reference>
<protein>
    <recommendedName>
        <fullName evidence="1">Putative DNA-binding domain-containing protein</fullName>
    </recommendedName>
</protein>